<dbReference type="InterPro" id="IPR013762">
    <property type="entry name" value="Integrase-like_cat_sf"/>
</dbReference>
<sequence length="389" mass="42964">MDESVGLSRDVTAIEVMAVGQVVVPDGDPVGVALLDAAGEPVPEVADFFASMLASGSSPGSLRSYAMDLLRWWRFLAAIGVPWQQAGRGEARDFVLWMRLVGPSGRARGYAPATINHALAVIKMFYEDRIRAGEGPVVNPVPPAEHRNGRRVQAHHNPMQPFAPGRRAPLRQKQPDRIPRALSDGKFDDLFAAMVCDRDRALLSFYVSTGARASELLSTTMDMIDPGSQRIAVQRKGSGRIQWLPASADAFVWLRLYEQQTRRPDGERALWLTRRSPIRPLTYSAVRRVLQRANATLGTGWTLHDLRHTAAQRMVDDPGLSLTDVQWVLGHEHITTTQIYLRPREDEVVARVQSHLRGRTDRPAQAMAVGSADYSAEVLELLLGSGSRG</sequence>
<dbReference type="GO" id="GO:0006310">
    <property type="term" value="P:DNA recombination"/>
    <property type="evidence" value="ECO:0007669"/>
    <property type="project" value="UniProtKB-KW"/>
</dbReference>
<evidence type="ECO:0000256" key="4">
    <source>
        <dbReference type="PROSITE-ProRule" id="PRU01248"/>
    </source>
</evidence>
<dbReference type="Gene3D" id="1.10.443.10">
    <property type="entry name" value="Intergrase catalytic core"/>
    <property type="match status" value="1"/>
</dbReference>
<dbReference type="InterPro" id="IPR010998">
    <property type="entry name" value="Integrase_recombinase_N"/>
</dbReference>
<dbReference type="GO" id="GO:0015074">
    <property type="term" value="P:DNA integration"/>
    <property type="evidence" value="ECO:0007669"/>
    <property type="project" value="UniProtKB-KW"/>
</dbReference>
<feature type="domain" description="Tyr recombinase" evidence="5">
    <location>
        <begin position="177"/>
        <end position="353"/>
    </location>
</feature>
<dbReference type="RefSeq" id="WP_211338860.1">
    <property type="nucleotide sequence ID" value="NZ_RKRA01000001.1"/>
</dbReference>
<accession>A0A3N4Z9M9</accession>
<dbReference type="AlphaFoldDB" id="A0A3N4Z9M9"/>
<evidence type="ECO:0000313" key="8">
    <source>
        <dbReference type="Proteomes" id="UP000280726"/>
    </source>
</evidence>
<dbReference type="PROSITE" id="PS51900">
    <property type="entry name" value="CB"/>
    <property type="match status" value="1"/>
</dbReference>
<reference evidence="7 8" key="1">
    <citation type="submission" date="2018-11" db="EMBL/GenBank/DDBJ databases">
        <title>Sequencing the genomes of 1000 actinobacteria strains.</title>
        <authorList>
            <person name="Klenk H.-P."/>
        </authorList>
    </citation>
    <scope>NUCLEOTIDE SEQUENCE [LARGE SCALE GENOMIC DNA]</scope>
    <source>
        <strain evidence="7 8">DSM 14418</strain>
    </source>
</reference>
<protein>
    <submittedName>
        <fullName evidence="7">Site-specific recombinase XerD</fullName>
    </submittedName>
</protein>
<dbReference type="PROSITE" id="PS51898">
    <property type="entry name" value="TYR_RECOMBINASE"/>
    <property type="match status" value="1"/>
</dbReference>
<organism evidence="7 8">
    <name type="scientific">Georgenia muralis</name>
    <dbReference type="NCBI Taxonomy" id="154117"/>
    <lineage>
        <taxon>Bacteria</taxon>
        <taxon>Bacillati</taxon>
        <taxon>Actinomycetota</taxon>
        <taxon>Actinomycetes</taxon>
        <taxon>Micrococcales</taxon>
        <taxon>Bogoriellaceae</taxon>
        <taxon>Georgenia</taxon>
    </lineage>
</organism>
<dbReference type="PANTHER" id="PTHR30349:SF81">
    <property type="entry name" value="TYROSINE RECOMBINASE XERC"/>
    <property type="match status" value="1"/>
</dbReference>
<dbReference type="CDD" id="cd00397">
    <property type="entry name" value="DNA_BRE_C"/>
    <property type="match status" value="1"/>
</dbReference>
<dbReference type="Proteomes" id="UP000280726">
    <property type="component" value="Unassembled WGS sequence"/>
</dbReference>
<name>A0A3N4Z9M9_9MICO</name>
<dbReference type="Pfam" id="PF00589">
    <property type="entry name" value="Phage_integrase"/>
    <property type="match status" value="1"/>
</dbReference>
<evidence type="ECO:0000256" key="2">
    <source>
        <dbReference type="ARBA" id="ARBA00023125"/>
    </source>
</evidence>
<dbReference type="InterPro" id="IPR002104">
    <property type="entry name" value="Integrase_catalytic"/>
</dbReference>
<dbReference type="EMBL" id="RKRA01000001">
    <property type="protein sequence ID" value="RPF28606.1"/>
    <property type="molecule type" value="Genomic_DNA"/>
</dbReference>
<dbReference type="InterPro" id="IPR004107">
    <property type="entry name" value="Integrase_SAM-like_N"/>
</dbReference>
<evidence type="ECO:0000259" key="6">
    <source>
        <dbReference type="PROSITE" id="PS51900"/>
    </source>
</evidence>
<dbReference type="GO" id="GO:0003677">
    <property type="term" value="F:DNA binding"/>
    <property type="evidence" value="ECO:0007669"/>
    <property type="project" value="UniProtKB-UniRule"/>
</dbReference>
<dbReference type="InterPro" id="IPR050090">
    <property type="entry name" value="Tyrosine_recombinase_XerCD"/>
</dbReference>
<evidence type="ECO:0000256" key="3">
    <source>
        <dbReference type="ARBA" id="ARBA00023172"/>
    </source>
</evidence>
<evidence type="ECO:0000259" key="5">
    <source>
        <dbReference type="PROSITE" id="PS51898"/>
    </source>
</evidence>
<dbReference type="Gene3D" id="1.10.150.130">
    <property type="match status" value="1"/>
</dbReference>
<dbReference type="InterPro" id="IPR011010">
    <property type="entry name" value="DNA_brk_join_enz"/>
</dbReference>
<evidence type="ECO:0000313" key="7">
    <source>
        <dbReference type="EMBL" id="RPF28606.1"/>
    </source>
</evidence>
<dbReference type="Pfam" id="PF02899">
    <property type="entry name" value="Phage_int_SAM_1"/>
    <property type="match status" value="1"/>
</dbReference>
<gene>
    <name evidence="7" type="ORF">EDD32_3139</name>
</gene>
<keyword evidence="2 4" id="KW-0238">DNA-binding</keyword>
<comment type="caution">
    <text evidence="7">The sequence shown here is derived from an EMBL/GenBank/DDBJ whole genome shotgun (WGS) entry which is preliminary data.</text>
</comment>
<keyword evidence="1" id="KW-0229">DNA integration</keyword>
<keyword evidence="3" id="KW-0233">DNA recombination</keyword>
<keyword evidence="8" id="KW-1185">Reference proteome</keyword>
<dbReference type="SUPFAM" id="SSF56349">
    <property type="entry name" value="DNA breaking-rejoining enzymes"/>
    <property type="match status" value="1"/>
</dbReference>
<dbReference type="PANTHER" id="PTHR30349">
    <property type="entry name" value="PHAGE INTEGRASE-RELATED"/>
    <property type="match status" value="1"/>
</dbReference>
<dbReference type="InterPro" id="IPR044068">
    <property type="entry name" value="CB"/>
</dbReference>
<feature type="domain" description="Core-binding (CB)" evidence="6">
    <location>
        <begin position="40"/>
        <end position="130"/>
    </location>
</feature>
<evidence type="ECO:0000256" key="1">
    <source>
        <dbReference type="ARBA" id="ARBA00022908"/>
    </source>
</evidence>
<proteinExistence type="predicted"/>